<dbReference type="OrthoDB" id="4769at2759"/>
<keyword evidence="7" id="KW-0808">Transferase</keyword>
<dbReference type="GO" id="GO:0006488">
    <property type="term" value="P:dolichol-linked oligosaccharide biosynthetic process"/>
    <property type="evidence" value="ECO:0007669"/>
    <property type="project" value="InterPro"/>
</dbReference>
<evidence type="ECO:0000256" key="11">
    <source>
        <dbReference type="ARBA" id="ARBA00023136"/>
    </source>
</evidence>
<comment type="function">
    <text evidence="13">Dol-P-Glc:Glc(2)Man(9)GlcNAc(2)-PP-Dol alpha-1,2-glucosyltransferase that operates in the biosynthetic pathway of dolichol-linked oligosaccharides, the glycan precursors employed in protein asparagine (N)-glycosylation. The assembly of dolichol-linked oligosaccharides begins on the cytosolic side of the endoplasmic reticulum membrane and finishes in its lumen. The sequential addition of sugars to dolichol pyrophosphate produces dolichol-linked oligosaccharides containing fourteen sugars, including two GlcNAcs, nine mannoses and three glucoses. Once assembled, the oligosaccharide is transferred from the lipid to nascent proteins by oligosaccharyltransferases. In the lumen of the endoplasmic reticulum, adds the third and last glucose residue from dolichyl phosphate glucose (Dol-P-Glc) onto the lipid-linked oligosaccharide intermediate Glc(2)Man(9)GlcNAc(2)-PP-Dol to produce Glc(3)Man(9)GlcNAc(2)-PP-Dol.</text>
</comment>
<dbReference type="PANTHER" id="PTHR12989:SF10">
    <property type="entry name" value="DOL-P-GLC:GLC(2)MAN(9)GLCNAC(2)-PP-DOL ALPHA-1,2-GLUCOSYLTRANSFERASE-RELATED"/>
    <property type="match status" value="1"/>
</dbReference>
<dbReference type="EC" id="2.4.1.256" evidence="4"/>
<keyword evidence="6" id="KW-0328">Glycosyltransferase</keyword>
<evidence type="ECO:0000256" key="8">
    <source>
        <dbReference type="ARBA" id="ARBA00022692"/>
    </source>
</evidence>
<gene>
    <name evidence="16" type="ORF">GSI_07120</name>
</gene>
<evidence type="ECO:0000256" key="14">
    <source>
        <dbReference type="ARBA" id="ARBA00048064"/>
    </source>
</evidence>
<name>A0A2G8SB20_9APHY</name>
<dbReference type="InterPro" id="IPR016900">
    <property type="entry name" value="Alg10"/>
</dbReference>
<evidence type="ECO:0000256" key="13">
    <source>
        <dbReference type="ARBA" id="ARBA00044727"/>
    </source>
</evidence>
<evidence type="ECO:0000256" key="12">
    <source>
        <dbReference type="ARBA" id="ARBA00032069"/>
    </source>
</evidence>
<dbReference type="EMBL" id="AYKW01000013">
    <property type="protein sequence ID" value="PIL30951.1"/>
    <property type="molecule type" value="Genomic_DNA"/>
</dbReference>
<comment type="catalytic activity">
    <reaction evidence="14">
        <text>an alpha-D-Glc-(1-&gt;3)-alpha-D-Glc-(1-&gt;3)-alpha-D-Man-(1-&gt;2)-alpha-D-Man-(1-&gt;2)-alpha-D-Man-(1-&gt;3)-[alpha-D-Man-(1-&gt;2)-alpha-D-Man-(1-&gt;3)-[alpha-D-Man-(1-&gt;2)-alpha-D-Man-(1-&gt;6)]-alpha-D-Man-(1-&gt;6)]-beta-D-Man-(1-&gt;4)-beta-D-GlcNAc-(1-&gt;4)-alpha-D-GlcNAc-diphospho-di-trans,poly-cis-dolichol + a di-trans,poly-cis-dolichyl beta-D-glucosyl phosphate = a alpha-D-Glc-(1-&gt;2)-alpha-D-Glc-(1-&gt;3)-alpha-D-Glc-(1-&gt;3)-alpha-D-Man-(1-&gt;2)-alpha-D-Man-(1-&gt;2)-alpha-D-Man-(1-&gt;3)-[alpha-D-Man-(1-&gt;2)-alpha-D-Man-(1-&gt;3)-[alpha-D-Man-(1-&gt;2)-alpha-D-Man-(1-&gt;6)]-alpha-D-Man-(1-&gt;6)]-beta-D-Man-(1-&gt;4)-beta-D-GlcNAc-(1-&gt;4)-alpha-D-GlcNAc-diphospho-di-trans,poly-cis-dolichol + a di-trans,poly-cis-dolichyl phosphate + H(+)</text>
        <dbReference type="Rhea" id="RHEA:29543"/>
        <dbReference type="Rhea" id="RHEA-COMP:19498"/>
        <dbReference type="Rhea" id="RHEA-COMP:19502"/>
        <dbReference type="Rhea" id="RHEA-COMP:19512"/>
        <dbReference type="Rhea" id="RHEA-COMP:19522"/>
        <dbReference type="ChEBI" id="CHEBI:15378"/>
        <dbReference type="ChEBI" id="CHEBI:57525"/>
        <dbReference type="ChEBI" id="CHEBI:57683"/>
        <dbReference type="ChEBI" id="CHEBI:132522"/>
        <dbReference type="ChEBI" id="CHEBI:132523"/>
        <dbReference type="EC" id="2.4.1.256"/>
    </reaction>
    <physiologicalReaction direction="left-to-right" evidence="14">
        <dbReference type="Rhea" id="RHEA:29544"/>
    </physiologicalReaction>
</comment>
<keyword evidence="8 15" id="KW-0812">Transmembrane</keyword>
<feature type="transmembrane region" description="Helical" evidence="15">
    <location>
        <begin position="115"/>
        <end position="140"/>
    </location>
</feature>
<keyword evidence="17" id="KW-1185">Reference proteome</keyword>
<feature type="transmembrane region" description="Helical" evidence="15">
    <location>
        <begin position="265"/>
        <end position="284"/>
    </location>
</feature>
<evidence type="ECO:0000256" key="10">
    <source>
        <dbReference type="ARBA" id="ARBA00022989"/>
    </source>
</evidence>
<evidence type="ECO:0000256" key="3">
    <source>
        <dbReference type="ARBA" id="ARBA00010600"/>
    </source>
</evidence>
<evidence type="ECO:0000256" key="6">
    <source>
        <dbReference type="ARBA" id="ARBA00022676"/>
    </source>
</evidence>
<evidence type="ECO:0000313" key="17">
    <source>
        <dbReference type="Proteomes" id="UP000230002"/>
    </source>
</evidence>
<sequence>MSSTSPAPTYYVIFCAVAVVVLKAVNEEVTEPYMDEPFHVPQAQAYCNGDYWSWDPKITTPPGLYVFSLILKKIFLFKCNLSMLRLTTMLSLLALPIVLTPLLSYHKRERPPPSLATPLLEGVILASFPLAWFYGFLYYTEVPSLVSVLSSVVLASEGKHWLAALNNVIWVLYAYACSQLMALRFRRAPPGAKPVAKLHDPPALEARPGDFIYAIFSAPKVIPDILPAFVPYTLVLAVFGAFIVWNGGIVLGDKSNHVPAFHVPQLYYFVGFATAFGWPALLSGKGGVGSLAHDVFTRMFGSKRNMLVTCVASAVMSLTIYKFTFVPAVSETPWPG</sequence>
<evidence type="ECO:0000256" key="5">
    <source>
        <dbReference type="ARBA" id="ARBA00018512"/>
    </source>
</evidence>
<comment type="caution">
    <text evidence="16">The sequence shown here is derived from an EMBL/GenBank/DDBJ whole genome shotgun (WGS) entry which is preliminary data.</text>
</comment>
<feature type="transmembrane region" description="Helical" evidence="15">
    <location>
        <begin position="160"/>
        <end position="183"/>
    </location>
</feature>
<comment type="pathway">
    <text evidence="2">Protein modification; protein glycosylation.</text>
</comment>
<feature type="transmembrane region" description="Helical" evidence="15">
    <location>
        <begin position="225"/>
        <end position="245"/>
    </location>
</feature>
<organism evidence="16 17">
    <name type="scientific">Ganoderma sinense ZZ0214-1</name>
    <dbReference type="NCBI Taxonomy" id="1077348"/>
    <lineage>
        <taxon>Eukaryota</taxon>
        <taxon>Fungi</taxon>
        <taxon>Dikarya</taxon>
        <taxon>Basidiomycota</taxon>
        <taxon>Agaricomycotina</taxon>
        <taxon>Agaricomycetes</taxon>
        <taxon>Polyporales</taxon>
        <taxon>Polyporaceae</taxon>
        <taxon>Ganoderma</taxon>
    </lineage>
</organism>
<feature type="transmembrane region" description="Helical" evidence="15">
    <location>
        <begin position="305"/>
        <end position="324"/>
    </location>
</feature>
<keyword evidence="9" id="KW-0256">Endoplasmic reticulum</keyword>
<proteinExistence type="inferred from homology"/>
<keyword evidence="11 15" id="KW-0472">Membrane</keyword>
<keyword evidence="10 15" id="KW-1133">Transmembrane helix</keyword>
<evidence type="ECO:0000313" key="16">
    <source>
        <dbReference type="EMBL" id="PIL30951.1"/>
    </source>
</evidence>
<protein>
    <recommendedName>
        <fullName evidence="5">Dol-P-Glc:Glc(2)Man(9)GlcNAc(2)-PP-Dol alpha-1,2-glucosyltransferase</fullName>
        <ecNumber evidence="4">2.4.1.256</ecNumber>
    </recommendedName>
    <alternativeName>
        <fullName evidence="12">Asparagine-linked glycosylation protein 10</fullName>
    </alternativeName>
</protein>
<evidence type="ECO:0000256" key="1">
    <source>
        <dbReference type="ARBA" id="ARBA00004477"/>
    </source>
</evidence>
<dbReference type="AlphaFoldDB" id="A0A2G8SB20"/>
<dbReference type="Proteomes" id="UP000230002">
    <property type="component" value="Unassembled WGS sequence"/>
</dbReference>
<dbReference type="Pfam" id="PF04922">
    <property type="entry name" value="DIE2_ALG10"/>
    <property type="match status" value="1"/>
</dbReference>
<accession>A0A2G8SB20</accession>
<comment type="similarity">
    <text evidence="3">Belongs to the ALG10 glucosyltransferase family.</text>
</comment>
<evidence type="ECO:0000256" key="9">
    <source>
        <dbReference type="ARBA" id="ARBA00022824"/>
    </source>
</evidence>
<reference evidence="16 17" key="1">
    <citation type="journal article" date="2015" name="Sci. Rep.">
        <title>Chromosome-level genome map provides insights into diverse defense mechanisms in the medicinal fungus Ganoderma sinense.</title>
        <authorList>
            <person name="Zhu Y."/>
            <person name="Xu J."/>
            <person name="Sun C."/>
            <person name="Zhou S."/>
            <person name="Xu H."/>
            <person name="Nelson D.R."/>
            <person name="Qian J."/>
            <person name="Song J."/>
            <person name="Luo H."/>
            <person name="Xiang L."/>
            <person name="Li Y."/>
            <person name="Xu Z."/>
            <person name="Ji A."/>
            <person name="Wang L."/>
            <person name="Lu S."/>
            <person name="Hayward A."/>
            <person name="Sun W."/>
            <person name="Li X."/>
            <person name="Schwartz D.C."/>
            <person name="Wang Y."/>
            <person name="Chen S."/>
        </authorList>
    </citation>
    <scope>NUCLEOTIDE SEQUENCE [LARGE SCALE GENOMIC DNA]</scope>
    <source>
        <strain evidence="16 17">ZZ0214-1</strain>
    </source>
</reference>
<comment type="subcellular location">
    <subcellularLocation>
        <location evidence="1">Endoplasmic reticulum membrane</location>
        <topology evidence="1">Multi-pass membrane protein</topology>
    </subcellularLocation>
</comment>
<dbReference type="GO" id="GO:0106073">
    <property type="term" value="F:dolichyl pyrophosphate Glc2Man9GlcNAc2 alpha-1,2-glucosyltransferase activity"/>
    <property type="evidence" value="ECO:0007669"/>
    <property type="project" value="UniProtKB-EC"/>
</dbReference>
<dbReference type="GO" id="GO:0005789">
    <property type="term" value="C:endoplasmic reticulum membrane"/>
    <property type="evidence" value="ECO:0007669"/>
    <property type="project" value="UniProtKB-SubCell"/>
</dbReference>
<evidence type="ECO:0000256" key="7">
    <source>
        <dbReference type="ARBA" id="ARBA00022679"/>
    </source>
</evidence>
<feature type="transmembrane region" description="Helical" evidence="15">
    <location>
        <begin position="7"/>
        <end position="25"/>
    </location>
</feature>
<evidence type="ECO:0000256" key="15">
    <source>
        <dbReference type="SAM" id="Phobius"/>
    </source>
</evidence>
<dbReference type="STRING" id="1077348.A0A2G8SB20"/>
<dbReference type="PANTHER" id="PTHR12989">
    <property type="entry name" value="ALPHA-1,2-GLUCOSYLTRANSFERASE ALG10"/>
    <property type="match status" value="1"/>
</dbReference>
<evidence type="ECO:0000256" key="2">
    <source>
        <dbReference type="ARBA" id="ARBA00004922"/>
    </source>
</evidence>
<feature type="transmembrane region" description="Helical" evidence="15">
    <location>
        <begin position="83"/>
        <end position="103"/>
    </location>
</feature>
<evidence type="ECO:0000256" key="4">
    <source>
        <dbReference type="ARBA" id="ARBA00011967"/>
    </source>
</evidence>